<keyword evidence="3" id="KW-1185">Reference proteome</keyword>
<dbReference type="NCBIfam" id="NF040662">
    <property type="entry name" value="attach_TipJ_rel"/>
    <property type="match status" value="1"/>
</dbReference>
<gene>
    <name evidence="2" type="ORF">RHODGE_RHODGE_02838</name>
</gene>
<evidence type="ECO:0000313" key="3">
    <source>
        <dbReference type="Proteomes" id="UP000289200"/>
    </source>
</evidence>
<dbReference type="Proteomes" id="UP000289200">
    <property type="component" value="Unassembled WGS sequence"/>
</dbReference>
<proteinExistence type="predicted"/>
<accession>A0A447CWJ3</accession>
<protein>
    <recommendedName>
        <fullName evidence="1">Tip attachment protein J central straight fiber domain-containing protein</fullName>
    </recommendedName>
</protein>
<reference evidence="3" key="1">
    <citation type="submission" date="2018-10" db="EMBL/GenBank/DDBJ databases">
        <authorList>
            <person name="Peiro R."/>
            <person name="Begona"/>
            <person name="Cbmso G."/>
            <person name="Lopez M."/>
            <person name="Gonzalez S."/>
            <person name="Sacristan E."/>
            <person name="Castillo E."/>
        </authorList>
    </citation>
    <scope>NUCLEOTIDE SEQUENCE [LARGE SCALE GENOMIC DNA]</scope>
</reference>
<sequence length="1300" mass="138276">MTTPEQPTRARKARRPGATVIARTVMGTPVGEPIRLSRRRRTLAAVMARCADPRRPHMVSVHRPGEPVAPEDHTVVLRAAWATTLVRPDEIVLITYIPLGGGGAGGQSTAKQIGSAVAMLALAAIAPYAAPALLAGASSATGLLLSGNAFLAANYMLQAGLVVGGAYAISLATRAKANSQDSDTRPVYGVSGGGNLPRQGDRIPVGYGRFWSQPDLTQPDYTQFDGEDQILYKKMTLGVGRYDVEEIHVGKSVLWTKAGGVQPPFNTVPGGGGGGGRGDSLGFVSGEGGTNVGLTAVEIIPPGGTSTLVPGSVYSHPSVVGIELPRPGENPSWSGPFASCEPGRTTSKIQLDYELPMGVANTGTSEPNYPGNWSVVFQIAPCDQDDVPTGPWATLHVNGGTHYWSRAQRFTRSFDVAPGRYLVRAQNAQPYRDILVNTVVWSGLRSHFPETIVRPHVTEIALRIRSGKALGVTAFADVWVKATRILRVWDSDTETWTEQPTRKAVWAYLDVMTADYGEGLPDYRVDVTTIAARAASLVEDDTFDGVIRGPVPVQEVASVVLGPLRAEPVVIASIWSLVRDEPKVVRKHVFTRRQIKRGTSMAEFQIARDDGPADVIVEYHPDADPRRRREVRRTIGAATQTPQRIKAEGIASWSHAARYATYRAAAAFYRRQSRTFTTDRQGRLVGRGDPIVADVWFLESARTGGVMARDGLDLALDTAMEVGADTYAYLRDRRGRDWGPVKVTQPDPEAPNVIALDAADVAAVEAFHGQSFSDVLAHDNEDMTTVRVGPLAVLQRSYLVRSVRPSGLDAIEIECRHDAPEVWTALAEPLPPEPVVPSIGDAADPAYPTVPWVRARCIAKAANLAMEWACGTARGAASYVVMLSYDDGATWEEVSDGLVTSGSYQIRHEPGAQVKVLAYAIGTAGSPGPTVFTMFTTFAATVAPENMEEGLRRYVTERVGASQRAIETLIQRVAALAAEVDAATWRDRQQIKSDLQSQSEQAWAGISTVQTVATSNTAALASLSTTVTARFGTLEASVQQVQAAVADVDGKLGAIWGVKVDAGRRVQSLYLFDDGTTAGVAFTVDTFTIALGSNGPEAAVPAFVAVVEDGVPTFAFNGTLKAGSVKAGHIAAGSITAEKVGANEIITQSANIKALTVDTINIKGGAVGVYRAIESPGIGGGGIAINPNWTTAISVQIQVSAPAGEIIPIFWAASYRFGNVNTNTIAISVRLWIAGTLVNASGGIAVAPGTWGPRYTIDSTYHHTASGGTDTIQITLQFQAGDWGGLTETPNTVSLAAFKR</sequence>
<evidence type="ECO:0000313" key="2">
    <source>
        <dbReference type="EMBL" id="VCU09669.1"/>
    </source>
</evidence>
<dbReference type="Pfam" id="PF09327">
    <property type="entry name" value="Phage_Tail_Tip"/>
    <property type="match status" value="1"/>
</dbReference>
<organism evidence="2 3">
    <name type="scientific">Rhodoplanes serenus</name>
    <dbReference type="NCBI Taxonomy" id="200615"/>
    <lineage>
        <taxon>Bacteria</taxon>
        <taxon>Pseudomonadati</taxon>
        <taxon>Pseudomonadota</taxon>
        <taxon>Alphaproteobacteria</taxon>
        <taxon>Hyphomicrobiales</taxon>
        <taxon>Nitrobacteraceae</taxon>
        <taxon>Rhodoplanes</taxon>
    </lineage>
</organism>
<evidence type="ECO:0000259" key="1">
    <source>
        <dbReference type="Pfam" id="PF09327"/>
    </source>
</evidence>
<comment type="caution">
    <text evidence="2">The sequence shown here is derived from an EMBL/GenBank/DDBJ whole genome shotgun (WGS) entry which is preliminary data.</text>
</comment>
<name>A0A447CWJ3_9BRAD</name>
<dbReference type="InterPro" id="IPR015406">
    <property type="entry name" value="GpJ_CSF"/>
</dbReference>
<feature type="domain" description="Tip attachment protein J central straight fiber" evidence="1">
    <location>
        <begin position="1038"/>
        <end position="1160"/>
    </location>
</feature>
<dbReference type="EMBL" id="UWOC01000151">
    <property type="protein sequence ID" value="VCU09669.1"/>
    <property type="molecule type" value="Genomic_DNA"/>
</dbReference>